<proteinExistence type="predicted"/>
<dbReference type="OMA" id="YPFAHYS"/>
<dbReference type="Proteomes" id="UP000314987">
    <property type="component" value="Unassembled WGS sequence"/>
</dbReference>
<keyword evidence="3" id="KW-1185">Reference proteome</keyword>
<feature type="region of interest" description="Disordered" evidence="1">
    <location>
        <begin position="1"/>
        <end position="59"/>
    </location>
</feature>
<protein>
    <recommendedName>
        <fullName evidence="4">TTF-type domain-containing protein</fullName>
    </recommendedName>
</protein>
<reference evidence="2" key="2">
    <citation type="submission" date="2025-08" db="UniProtKB">
        <authorList>
            <consortium name="Ensembl"/>
        </authorList>
    </citation>
    <scope>IDENTIFICATION</scope>
</reference>
<dbReference type="OrthoDB" id="10062065at2759"/>
<evidence type="ECO:0008006" key="4">
    <source>
        <dbReference type="Google" id="ProtNLM"/>
    </source>
</evidence>
<accession>A0A4X2LRK6</accession>
<reference evidence="2" key="3">
    <citation type="submission" date="2025-09" db="UniProtKB">
        <authorList>
            <consortium name="Ensembl"/>
        </authorList>
    </citation>
    <scope>IDENTIFICATION</scope>
</reference>
<dbReference type="PANTHER" id="PTHR46289">
    <property type="entry name" value="52 KDA REPRESSOR OF THE INHIBITOR OF THE PROTEIN KINASE-LIKE PROTEIN-RELATED"/>
    <property type="match status" value="1"/>
</dbReference>
<evidence type="ECO:0000256" key="1">
    <source>
        <dbReference type="SAM" id="MobiDB-lite"/>
    </source>
</evidence>
<dbReference type="GeneTree" id="ENSGT00940000157337"/>
<dbReference type="PANTHER" id="PTHR46289:SF14">
    <property type="entry name" value="DUF4371 DOMAIN-CONTAINING PROTEIN"/>
    <property type="match status" value="1"/>
</dbReference>
<dbReference type="InterPro" id="IPR052958">
    <property type="entry name" value="IFN-induced_PKR_regulator"/>
</dbReference>
<dbReference type="Ensembl" id="ENSVURT00010027632.1">
    <property type="protein sequence ID" value="ENSVURP00010024270.1"/>
    <property type="gene ID" value="ENSVURG00010018602.1"/>
</dbReference>
<dbReference type="GeneID" id="114050643"/>
<reference evidence="3" key="1">
    <citation type="submission" date="2018-12" db="EMBL/GenBank/DDBJ databases">
        <authorList>
            <person name="Yazar S."/>
        </authorList>
    </citation>
    <scope>NUCLEOTIDE SEQUENCE [LARGE SCALE GENOMIC DNA]</scope>
</reference>
<name>A0A4X2LRK6_VOMUR</name>
<evidence type="ECO:0000313" key="2">
    <source>
        <dbReference type="Ensembl" id="ENSVURP00010024270.1"/>
    </source>
</evidence>
<evidence type="ECO:0000313" key="3">
    <source>
        <dbReference type="Proteomes" id="UP000314987"/>
    </source>
</evidence>
<gene>
    <name evidence="2" type="primary">LOC114050643</name>
</gene>
<dbReference type="AlphaFoldDB" id="A0A4X2LRK6"/>
<sequence>MEEPALQRKQVSGAQKRKMSSPAQEGAQKLPRAPSCSLDLHEDPDAEQEMEPNGQEQPLSGEALDLSVTTQVPLGVASTGAAQGAPDGEDIGLLNRQSLTHRQRRGILAGRWLPPSNFQFPRRLMGSGASQKYRRCSAQLLQDYPFAHYSRHLDGVFCGPCFVFNSNKEAILVSAPLKDWSNSKKILERHSRSKEHGQAAVKTEAFAALERKKQLSERGQHPLKQMIKLILLCGRHDITLGPRPAVAKTLSTLCRYMAELDPLWKESLKGGPCAAPEASEHTLEELIRLTGLQIQSRVLARVKAAGFFSLIVGGSSEPSTKENVSLSLSLRYVHRPEGGPVEIREDPVDFVEASGEAAESLSELFLQRVTAWGLQKELLRGYGHRGGCPRRGQWAGIHELFPEAVCSASAMHQLTAAVIRSCVLRPVTKLLDTLSRISLVLKSSAEHLGPWPLALRAFLGDDSDPGEEDEEDGTEKVWGTAGPRHPHLADVLSSFRDEYAQVLEALQTLAEDDGEAERLFYSITKFDFLVTLVCVAFVLSCTKALHLDLHPQRVDADLIRLSEEANLLLQRFRKMQDKEDPAFESLYDDVRLLAAGVGVKESPPLTCGRLASPEAFGAQDLREGYRTSLFIPFLDHAISELQEQLLDSCPRFLVQYLIPDKLPLLDGQEAEAAVYEAFRGDLPSLDSFCLELRSWRANWTEVPREDRPSSLLGTLQHLNPVCFPSINAALSILATMPISVPPGERSSRALQRAKMWQRNPGKGNPLTGLALISIHQDIPVDVDQVLGGLHLFTH</sequence>
<dbReference type="RefSeq" id="XP_027728285.1">
    <property type="nucleotide sequence ID" value="XM_027872484.1"/>
</dbReference>
<organism evidence="2 3">
    <name type="scientific">Vombatus ursinus</name>
    <name type="common">Common wombat</name>
    <dbReference type="NCBI Taxonomy" id="29139"/>
    <lineage>
        <taxon>Eukaryota</taxon>
        <taxon>Metazoa</taxon>
        <taxon>Chordata</taxon>
        <taxon>Craniata</taxon>
        <taxon>Vertebrata</taxon>
        <taxon>Euteleostomi</taxon>
        <taxon>Mammalia</taxon>
        <taxon>Metatheria</taxon>
        <taxon>Diprotodontia</taxon>
        <taxon>Vombatidae</taxon>
        <taxon>Vombatus</taxon>
    </lineage>
</organism>